<dbReference type="PANTHER" id="PTHR37255">
    <property type="entry name" value="OS07G0669600 PROTEIN"/>
    <property type="match status" value="1"/>
</dbReference>
<dbReference type="Proteomes" id="UP001630127">
    <property type="component" value="Unassembled WGS sequence"/>
</dbReference>
<feature type="compositionally biased region" description="Basic residues" evidence="1">
    <location>
        <begin position="113"/>
        <end position="151"/>
    </location>
</feature>
<feature type="region of interest" description="Disordered" evidence="1">
    <location>
        <begin position="78"/>
        <end position="151"/>
    </location>
</feature>
<accession>A0ABD2YL07</accession>
<name>A0ABD2YL07_9GENT</name>
<evidence type="ECO:0000313" key="2">
    <source>
        <dbReference type="EMBL" id="KAL3508070.1"/>
    </source>
</evidence>
<dbReference type="PANTHER" id="PTHR37255:SF1">
    <property type="entry name" value="OS07G0669600 PROTEIN"/>
    <property type="match status" value="1"/>
</dbReference>
<protein>
    <submittedName>
        <fullName evidence="2">Uncharacterized protein</fullName>
    </submittedName>
</protein>
<proteinExistence type="predicted"/>
<evidence type="ECO:0000256" key="1">
    <source>
        <dbReference type="SAM" id="MobiDB-lite"/>
    </source>
</evidence>
<keyword evidence="3" id="KW-1185">Reference proteome</keyword>
<feature type="compositionally biased region" description="Basic and acidic residues" evidence="1">
    <location>
        <begin position="1"/>
        <end position="11"/>
    </location>
</feature>
<organism evidence="2 3">
    <name type="scientific">Cinchona calisaya</name>
    <dbReference type="NCBI Taxonomy" id="153742"/>
    <lineage>
        <taxon>Eukaryota</taxon>
        <taxon>Viridiplantae</taxon>
        <taxon>Streptophyta</taxon>
        <taxon>Embryophyta</taxon>
        <taxon>Tracheophyta</taxon>
        <taxon>Spermatophyta</taxon>
        <taxon>Magnoliopsida</taxon>
        <taxon>eudicotyledons</taxon>
        <taxon>Gunneridae</taxon>
        <taxon>Pentapetalae</taxon>
        <taxon>asterids</taxon>
        <taxon>lamiids</taxon>
        <taxon>Gentianales</taxon>
        <taxon>Rubiaceae</taxon>
        <taxon>Cinchonoideae</taxon>
        <taxon>Cinchoneae</taxon>
        <taxon>Cinchona</taxon>
    </lineage>
</organism>
<gene>
    <name evidence="2" type="ORF">ACH5RR_033452</name>
</gene>
<feature type="compositionally biased region" description="Polar residues" evidence="1">
    <location>
        <begin position="80"/>
        <end position="90"/>
    </location>
</feature>
<dbReference type="AlphaFoldDB" id="A0ABD2YL07"/>
<feature type="region of interest" description="Disordered" evidence="1">
    <location>
        <begin position="1"/>
        <end position="42"/>
    </location>
</feature>
<reference evidence="2 3" key="1">
    <citation type="submission" date="2024-11" db="EMBL/GenBank/DDBJ databases">
        <title>A near-complete genome assembly of Cinchona calisaya.</title>
        <authorList>
            <person name="Lian D.C."/>
            <person name="Zhao X.W."/>
            <person name="Wei L."/>
        </authorList>
    </citation>
    <scope>NUCLEOTIDE SEQUENCE [LARGE SCALE GENOMIC DNA]</scope>
    <source>
        <tissue evidence="2">Nenye</tissue>
    </source>
</reference>
<comment type="caution">
    <text evidence="2">The sequence shown here is derived from an EMBL/GenBank/DDBJ whole genome shotgun (WGS) entry which is preliminary data.</text>
</comment>
<sequence>MEGLTEEEKRALRGSKFAPLPSAPPPRPQPRQAHPGGPMKTNKAAALAKFLERKLQEPNGLASVDPRLVEVAVKNAKDAVNSTGTSSSGRVIQHVDSFGDSEESAEEEVKISVLKKRKKKKTKKSDKEKNKKQKKLKGSKHAKRAKEKMKL</sequence>
<dbReference type="EMBL" id="JBJUIK010000013">
    <property type="protein sequence ID" value="KAL3508070.1"/>
    <property type="molecule type" value="Genomic_DNA"/>
</dbReference>
<evidence type="ECO:0000313" key="3">
    <source>
        <dbReference type="Proteomes" id="UP001630127"/>
    </source>
</evidence>